<sequence>MEHLYKKAKRMDAPTFILLHGTGGDEHSLLPIADFLNPDYGVLSIRGNVNEHGALRFFKRKAEGVYDVQDLQQRALMLREFIIEASEKYAFDLSKAIIVGFSNGANIAIELLLKDQSIFNKAILMAPMYPVPINETHSLSHQKIFISMGKQDPIVPISESERVVTLFESRKADVTTFWVQSHEINMLLLYQVKEWLG</sequence>
<dbReference type="GO" id="GO:0016787">
    <property type="term" value="F:hydrolase activity"/>
    <property type="evidence" value="ECO:0007669"/>
    <property type="project" value="InterPro"/>
</dbReference>
<protein>
    <submittedName>
        <fullName evidence="2">Phospholipase/carboxylesterase</fullName>
    </submittedName>
</protein>
<dbReference type="RefSeq" id="WP_078755282.1">
    <property type="nucleotide sequence ID" value="NZ_FUWO01000003.1"/>
</dbReference>
<evidence type="ECO:0000313" key="3">
    <source>
        <dbReference type="Proteomes" id="UP000189941"/>
    </source>
</evidence>
<dbReference type="OrthoDB" id="9796570at2"/>
<reference evidence="3" key="1">
    <citation type="submission" date="2017-02" db="EMBL/GenBank/DDBJ databases">
        <authorList>
            <person name="Varghese N."/>
            <person name="Submissions S."/>
        </authorList>
    </citation>
    <scope>NUCLEOTIDE SEQUENCE [LARGE SCALE GENOMIC DNA]</scope>
    <source>
        <strain evidence="3">DSM 15739</strain>
    </source>
</reference>
<dbReference type="Gene3D" id="3.40.50.1820">
    <property type="entry name" value="alpha/beta hydrolase"/>
    <property type="match status" value="1"/>
</dbReference>
<dbReference type="EMBL" id="FUWO01000003">
    <property type="protein sequence ID" value="SJZ34987.1"/>
    <property type="molecule type" value="Genomic_DNA"/>
</dbReference>
<keyword evidence="3" id="KW-1185">Reference proteome</keyword>
<proteinExistence type="predicted"/>
<name>A0A1T4JY25_9LACT</name>
<feature type="domain" description="Phospholipase/carboxylesterase/thioesterase" evidence="1">
    <location>
        <begin position="70"/>
        <end position="195"/>
    </location>
</feature>
<accession>A0A1T4JY25</accession>
<dbReference type="InterPro" id="IPR003140">
    <property type="entry name" value="PLipase/COase/thioEstase"/>
</dbReference>
<dbReference type="STRING" id="1121925.SAMN02746011_00438"/>
<dbReference type="AlphaFoldDB" id="A0A1T4JY25"/>
<gene>
    <name evidence="2" type="ORF">SAMN02746011_00438</name>
</gene>
<dbReference type="Proteomes" id="UP000189941">
    <property type="component" value="Unassembled WGS sequence"/>
</dbReference>
<evidence type="ECO:0000313" key="2">
    <source>
        <dbReference type="EMBL" id="SJZ34987.1"/>
    </source>
</evidence>
<dbReference type="SUPFAM" id="SSF53474">
    <property type="entry name" value="alpha/beta-Hydrolases"/>
    <property type="match status" value="1"/>
</dbReference>
<dbReference type="InterPro" id="IPR029058">
    <property type="entry name" value="AB_hydrolase_fold"/>
</dbReference>
<organism evidence="2 3">
    <name type="scientific">Globicatella sulfidifaciens DSM 15739</name>
    <dbReference type="NCBI Taxonomy" id="1121925"/>
    <lineage>
        <taxon>Bacteria</taxon>
        <taxon>Bacillati</taxon>
        <taxon>Bacillota</taxon>
        <taxon>Bacilli</taxon>
        <taxon>Lactobacillales</taxon>
        <taxon>Aerococcaceae</taxon>
        <taxon>Globicatella</taxon>
    </lineage>
</organism>
<evidence type="ECO:0000259" key="1">
    <source>
        <dbReference type="Pfam" id="PF02230"/>
    </source>
</evidence>
<dbReference type="Pfam" id="PF02230">
    <property type="entry name" value="Abhydrolase_2"/>
    <property type="match status" value="1"/>
</dbReference>